<feature type="compositionally biased region" description="Acidic residues" evidence="1">
    <location>
        <begin position="575"/>
        <end position="598"/>
    </location>
</feature>
<feature type="compositionally biased region" description="Polar residues" evidence="1">
    <location>
        <begin position="227"/>
        <end position="245"/>
    </location>
</feature>
<feature type="region of interest" description="Disordered" evidence="1">
    <location>
        <begin position="800"/>
        <end position="824"/>
    </location>
</feature>
<keyword evidence="3" id="KW-1185">Reference proteome</keyword>
<feature type="compositionally biased region" description="Polar residues" evidence="1">
    <location>
        <begin position="810"/>
        <end position="824"/>
    </location>
</feature>
<feature type="compositionally biased region" description="Low complexity" evidence="1">
    <location>
        <begin position="10"/>
        <end position="19"/>
    </location>
</feature>
<proteinExistence type="predicted"/>
<feature type="compositionally biased region" description="Low complexity" evidence="1">
    <location>
        <begin position="27"/>
        <end position="49"/>
    </location>
</feature>
<accession>A0A427YCL9</accession>
<dbReference type="EMBL" id="RSCD01000016">
    <property type="protein sequence ID" value="RSH88704.1"/>
    <property type="molecule type" value="Genomic_DNA"/>
</dbReference>
<evidence type="ECO:0000256" key="1">
    <source>
        <dbReference type="SAM" id="MobiDB-lite"/>
    </source>
</evidence>
<name>A0A427YCL9_9TREE</name>
<gene>
    <name evidence="2" type="ORF">EHS25_002931</name>
</gene>
<reference evidence="2 3" key="1">
    <citation type="submission" date="2018-11" db="EMBL/GenBank/DDBJ databases">
        <title>Genome sequence of Saitozyma podzolica DSM 27192.</title>
        <authorList>
            <person name="Aliyu H."/>
            <person name="Gorte O."/>
            <person name="Ochsenreither K."/>
        </authorList>
    </citation>
    <scope>NUCLEOTIDE SEQUENCE [LARGE SCALE GENOMIC DNA]</scope>
    <source>
        <strain evidence="2 3">DSM 27192</strain>
    </source>
</reference>
<feature type="region of interest" description="Disordered" evidence="1">
    <location>
        <begin position="1"/>
        <end position="54"/>
    </location>
</feature>
<dbReference type="AlphaFoldDB" id="A0A427YCL9"/>
<dbReference type="OrthoDB" id="2565130at2759"/>
<dbReference type="Proteomes" id="UP000279259">
    <property type="component" value="Unassembled WGS sequence"/>
</dbReference>
<organism evidence="2 3">
    <name type="scientific">Saitozyma podzolica</name>
    <dbReference type="NCBI Taxonomy" id="1890683"/>
    <lineage>
        <taxon>Eukaryota</taxon>
        <taxon>Fungi</taxon>
        <taxon>Dikarya</taxon>
        <taxon>Basidiomycota</taxon>
        <taxon>Agaricomycotina</taxon>
        <taxon>Tremellomycetes</taxon>
        <taxon>Tremellales</taxon>
        <taxon>Trimorphomycetaceae</taxon>
        <taxon>Saitozyma</taxon>
    </lineage>
</organism>
<evidence type="ECO:0000313" key="3">
    <source>
        <dbReference type="Proteomes" id="UP000279259"/>
    </source>
</evidence>
<comment type="caution">
    <text evidence="2">The sequence shown here is derived from an EMBL/GenBank/DDBJ whole genome shotgun (WGS) entry which is preliminary data.</text>
</comment>
<feature type="compositionally biased region" description="Low complexity" evidence="1">
    <location>
        <begin position="537"/>
        <end position="551"/>
    </location>
</feature>
<protein>
    <submittedName>
        <fullName evidence="2">Uncharacterized protein</fullName>
    </submittedName>
</protein>
<feature type="region of interest" description="Disordered" evidence="1">
    <location>
        <begin position="409"/>
        <end position="428"/>
    </location>
</feature>
<feature type="region of interest" description="Disordered" evidence="1">
    <location>
        <begin position="221"/>
        <end position="250"/>
    </location>
</feature>
<evidence type="ECO:0000313" key="2">
    <source>
        <dbReference type="EMBL" id="RSH88704.1"/>
    </source>
</evidence>
<feature type="region of interest" description="Disordered" evidence="1">
    <location>
        <begin position="537"/>
        <end position="612"/>
    </location>
</feature>
<sequence>MSFPPPPTHPLTLPSSILTIPDPRIGSSKLPKPSSTSTNTNTPTTSSPTENPAYEPIEPIGLRIKITPHILIPTPLISPAVTGRKVEGCVDVMVPLGGRVELGIHVGERSGERVVGCQAGFEAVVLVEEEVRNLVRGCISKPSDISSRGNLTQAHWSRMPGRYLSETCREAFNHSNTHTPLIVCPESSRLGPLVPTGHPIAYLTRLDLSFTWAQAASRAAQRKPSAATENGVISESQASNQTSGVQESQEDDMQLLLEDDYAHEWGRCGEALDEEEMIIIDDCDDENTGQSSVTHDSLGRLPGWARHQLDEGLKKIFRVHMIRRFPLIFDFGLLDATPRGILSALNRFLTLSSEHNTPFLKSSRRHLKAIVREQESQLKDKVAQAIELPTNKRKIKELAQKKRKIQAELKAADKSQKKNAATSPEFEKMEQETELVSLEVTDNQERARAYLAELKKRFEDNVEGAKRADEARLTRILGEATGRIGRERWEELRRGMGKLAWWKVQLLGVDYSPIVESAYPVGDLDPRDDELQSISTLQTQTQARRTTGSGQAPLFGGSTDYDWPQLSIPDPREALDDEDEENDFDDNQILDDDDDPCENESRHEDEDNEVNNEEDLLLEDDDEMDKPIAPSLDFGLGGARGCEEWPDRGEEEIMMLEDDLNESDDDATCSIPLFREADAACVSPWRSTGLPLGCNGDVVHVKSDGNLKLIPTHELLEAHIWDATPNAVQFVAAGTAIIRSEQDRIGLHPNGNGRPFVPASIDSQAYWGDNSPVSGRYNNCAAIQVHCSVGLDDFIDSGAPGNHHLPPSSPAISTSHWSTQASPTDHTEVYSAWRALDDFDDEDR</sequence>